<evidence type="ECO:0000313" key="1">
    <source>
        <dbReference type="EMBL" id="AEB14608.1"/>
    </source>
</evidence>
<dbReference type="AlphaFoldDB" id="F2NT17"/>
<reference evidence="1 2" key="1">
    <citation type="journal article" date="2011" name="Stand. Genomic Sci.">
        <title>Complete genome sequence of Treponema succinifaciens type strain (6091).</title>
        <authorList>
            <person name="Han C."/>
            <person name="Gronow S."/>
            <person name="Teshima H."/>
            <person name="Lapidus A."/>
            <person name="Nolan M."/>
            <person name="Lucas S."/>
            <person name="Hammon N."/>
            <person name="Deshpande S."/>
            <person name="Cheng J.F."/>
            <person name="Zeytun A."/>
            <person name="Tapia R."/>
            <person name="Goodwin L."/>
            <person name="Pitluck S."/>
            <person name="Liolios K."/>
            <person name="Pagani I."/>
            <person name="Ivanova N."/>
            <person name="Mavromatis K."/>
            <person name="Mikhailova N."/>
            <person name="Huntemann M."/>
            <person name="Pati A."/>
            <person name="Chen A."/>
            <person name="Palaniappan K."/>
            <person name="Land M."/>
            <person name="Hauser L."/>
            <person name="Brambilla E.M."/>
            <person name="Rohde M."/>
            <person name="Goker M."/>
            <person name="Woyke T."/>
            <person name="Bristow J."/>
            <person name="Eisen J.A."/>
            <person name="Markowitz V."/>
            <person name="Hugenholtz P."/>
            <person name="Kyrpides N.C."/>
            <person name="Klenk H.P."/>
            <person name="Detter J.C."/>
        </authorList>
    </citation>
    <scope>NUCLEOTIDE SEQUENCE [LARGE SCALE GENOMIC DNA]</scope>
    <source>
        <strain evidence="2">ATCC 33096 / DSM 2489 / 6091</strain>
    </source>
</reference>
<protein>
    <submittedName>
        <fullName evidence="1">Uncharacterized protein</fullName>
    </submittedName>
</protein>
<dbReference type="KEGG" id="tsu:Tresu_1716"/>
<dbReference type="RefSeq" id="WP_013701889.1">
    <property type="nucleotide sequence ID" value="NC_015385.1"/>
</dbReference>
<dbReference type="EMBL" id="CP002631">
    <property type="protein sequence ID" value="AEB14608.1"/>
    <property type="molecule type" value="Genomic_DNA"/>
</dbReference>
<dbReference type="HOGENOM" id="CLU_3190316_0_0_12"/>
<evidence type="ECO:0000313" key="2">
    <source>
        <dbReference type="Proteomes" id="UP000006852"/>
    </source>
</evidence>
<dbReference type="GeneID" id="302999968"/>
<dbReference type="STRING" id="869209.Tresu_1716"/>
<accession>F2NT17</accession>
<reference evidence="2" key="2">
    <citation type="submission" date="2011-04" db="EMBL/GenBank/DDBJ databases">
        <title>The complete genome of chromosome of Treponema succinifaciens DSM 2489.</title>
        <authorList>
            <person name="Lucas S."/>
            <person name="Copeland A."/>
            <person name="Lapidus A."/>
            <person name="Bruce D."/>
            <person name="Goodwin L."/>
            <person name="Pitluck S."/>
            <person name="Peters L."/>
            <person name="Kyrpides N."/>
            <person name="Mavromatis K."/>
            <person name="Ivanova N."/>
            <person name="Ovchinnikova G."/>
            <person name="Teshima H."/>
            <person name="Detter J.C."/>
            <person name="Tapia R."/>
            <person name="Han C."/>
            <person name="Land M."/>
            <person name="Hauser L."/>
            <person name="Markowitz V."/>
            <person name="Cheng J.-F."/>
            <person name="Hugenholtz P."/>
            <person name="Woyke T."/>
            <person name="Wu D."/>
            <person name="Gronow S."/>
            <person name="Wellnitz S."/>
            <person name="Brambilla E."/>
            <person name="Klenk H.-P."/>
            <person name="Eisen J.A."/>
        </authorList>
    </citation>
    <scope>NUCLEOTIDE SEQUENCE [LARGE SCALE GENOMIC DNA]</scope>
    <source>
        <strain evidence="2">ATCC 33096 / DSM 2489 / 6091</strain>
    </source>
</reference>
<gene>
    <name evidence="1" type="ordered locus">Tresu_1716</name>
</gene>
<dbReference type="Proteomes" id="UP000006852">
    <property type="component" value="Chromosome"/>
</dbReference>
<keyword evidence="2" id="KW-1185">Reference proteome</keyword>
<name>F2NT17_TRES6</name>
<organism evidence="1 2">
    <name type="scientific">Treponema succinifaciens (strain ATCC 33096 / DSM 2489 / 6091)</name>
    <dbReference type="NCBI Taxonomy" id="869209"/>
    <lineage>
        <taxon>Bacteria</taxon>
        <taxon>Pseudomonadati</taxon>
        <taxon>Spirochaetota</taxon>
        <taxon>Spirochaetia</taxon>
        <taxon>Spirochaetales</taxon>
        <taxon>Treponemataceae</taxon>
        <taxon>Treponema</taxon>
    </lineage>
</organism>
<sequence length="46" mass="5332">MPLIIINKNGIDLEEIERMQDEKDTYVISVSESVPKEIKRRVESGE</sequence>
<proteinExistence type="predicted"/>